<dbReference type="Proteomes" id="UP000004221">
    <property type="component" value="Unassembled WGS sequence"/>
</dbReference>
<evidence type="ECO:0000313" key="3">
    <source>
        <dbReference type="Proteomes" id="UP000004221"/>
    </source>
</evidence>
<dbReference type="PANTHER" id="PTHR43464:SF94">
    <property type="entry name" value="MALONYL-[ACYL-CARRIER PROTEIN] O-METHYLTRANSFERASE"/>
    <property type="match status" value="1"/>
</dbReference>
<evidence type="ECO:0000259" key="1">
    <source>
        <dbReference type="Pfam" id="PF08241"/>
    </source>
</evidence>
<dbReference type="GO" id="GO:0008757">
    <property type="term" value="F:S-adenosylmethionine-dependent methyltransferase activity"/>
    <property type="evidence" value="ECO:0007669"/>
    <property type="project" value="InterPro"/>
</dbReference>
<dbReference type="RefSeq" id="WP_008480012.1">
    <property type="nucleotide sequence ID" value="NZ_CAGS01000413.1"/>
</dbReference>
<comment type="caution">
    <text evidence="2">The sequence shown here is derived from an EMBL/GenBank/DDBJ whole genome shotgun (WGS) entry which is preliminary data.</text>
</comment>
<gene>
    <name evidence="2" type="ORF">NITHO_4700007</name>
</gene>
<protein>
    <submittedName>
        <fullName evidence="2">Methyltransferase type 11</fullName>
    </submittedName>
</protein>
<dbReference type="GO" id="GO:0032259">
    <property type="term" value="P:methylation"/>
    <property type="evidence" value="ECO:0007669"/>
    <property type="project" value="UniProtKB-KW"/>
</dbReference>
<name>I4EKN1_9BACT</name>
<evidence type="ECO:0000313" key="2">
    <source>
        <dbReference type="EMBL" id="CCF85243.1"/>
    </source>
</evidence>
<dbReference type="Pfam" id="PF08241">
    <property type="entry name" value="Methyltransf_11"/>
    <property type="match status" value="1"/>
</dbReference>
<sequence>MAVDRSRRSCVLCDAGFSGRTFLCRNCADRYRGHPVPVAVRQQFYEAVDRAYPDYSNTYGHYNDAQGLLSYARRLPRQSRILEIGAGGGFTLIALRDLGFRRTFGLDLTATTLEAMRQRLNGTPLVAADAEELPFADGSFDTVLSSDLIEHLPNLDRHLASVARVLRPGGCYLIKTPNRLMAEAYYRARGLYDAYFWHPSMSSSGELRARLELHGFDCEFLPTPRLTEAQSRKIPVRQLRPLASRIPVGWLPPLVRPHLEVVARKGLGARDGAR</sequence>
<dbReference type="SUPFAM" id="SSF53335">
    <property type="entry name" value="S-adenosyl-L-methionine-dependent methyltransferases"/>
    <property type="match status" value="1"/>
</dbReference>
<proteinExistence type="predicted"/>
<dbReference type="EMBL" id="CAGS01000413">
    <property type="protein sequence ID" value="CCF85243.1"/>
    <property type="molecule type" value="Genomic_DNA"/>
</dbReference>
<reference evidence="2 3" key="1">
    <citation type="journal article" date="2012" name="ISME J.">
        <title>Nitrification expanded: discovery, physiology and genomics of a nitrite-oxidizing bacterium from the phylum Chloroflexi.</title>
        <authorList>
            <person name="Sorokin D.Y."/>
            <person name="Lucker S."/>
            <person name="Vejmelkova D."/>
            <person name="Kostrikina N.A."/>
            <person name="Kleerebezem R."/>
            <person name="Rijpstra W.I."/>
            <person name="Damste J.S."/>
            <person name="Le Paslier D."/>
            <person name="Muyzer G."/>
            <person name="Wagner M."/>
            <person name="van Loosdrecht M.C."/>
            <person name="Daims H."/>
        </authorList>
    </citation>
    <scope>NUCLEOTIDE SEQUENCE [LARGE SCALE GENOMIC DNA]</scope>
    <source>
        <strain evidence="3">none</strain>
    </source>
</reference>
<keyword evidence="2" id="KW-0808">Transferase</keyword>
<dbReference type="InterPro" id="IPR013216">
    <property type="entry name" value="Methyltransf_11"/>
</dbReference>
<dbReference type="InterPro" id="IPR029063">
    <property type="entry name" value="SAM-dependent_MTases_sf"/>
</dbReference>
<dbReference type="OrthoDB" id="9805171at2"/>
<dbReference type="Gene3D" id="3.40.50.150">
    <property type="entry name" value="Vaccinia Virus protein VP39"/>
    <property type="match status" value="1"/>
</dbReference>
<dbReference type="CDD" id="cd02440">
    <property type="entry name" value="AdoMet_MTases"/>
    <property type="match status" value="1"/>
</dbReference>
<keyword evidence="3" id="KW-1185">Reference proteome</keyword>
<dbReference type="AlphaFoldDB" id="I4EKN1"/>
<feature type="domain" description="Methyltransferase type 11" evidence="1">
    <location>
        <begin position="82"/>
        <end position="173"/>
    </location>
</feature>
<dbReference type="PANTHER" id="PTHR43464">
    <property type="entry name" value="METHYLTRANSFERASE"/>
    <property type="match status" value="1"/>
</dbReference>
<accession>I4EKN1</accession>
<organism evidence="2 3">
    <name type="scientific">Nitrolancea hollandica Lb</name>
    <dbReference type="NCBI Taxonomy" id="1129897"/>
    <lineage>
        <taxon>Bacteria</taxon>
        <taxon>Pseudomonadati</taxon>
        <taxon>Thermomicrobiota</taxon>
        <taxon>Thermomicrobia</taxon>
        <taxon>Sphaerobacterales</taxon>
        <taxon>Sphaerobacterineae</taxon>
        <taxon>Sphaerobacteraceae</taxon>
        <taxon>Nitrolancea</taxon>
    </lineage>
</organism>
<keyword evidence="2" id="KW-0489">Methyltransferase</keyword>